<accession>A0A448WJ94</accession>
<feature type="region of interest" description="Disordered" evidence="1">
    <location>
        <begin position="88"/>
        <end position="119"/>
    </location>
</feature>
<name>A0A448WJ94_9PLAT</name>
<evidence type="ECO:0000313" key="3">
    <source>
        <dbReference type="Proteomes" id="UP000784294"/>
    </source>
</evidence>
<dbReference type="EMBL" id="CAAALY010016761">
    <property type="protein sequence ID" value="VEL13095.1"/>
    <property type="molecule type" value="Genomic_DNA"/>
</dbReference>
<comment type="caution">
    <text evidence="2">The sequence shown here is derived from an EMBL/GenBank/DDBJ whole genome shotgun (WGS) entry which is preliminary data.</text>
</comment>
<organism evidence="2 3">
    <name type="scientific">Protopolystoma xenopodis</name>
    <dbReference type="NCBI Taxonomy" id="117903"/>
    <lineage>
        <taxon>Eukaryota</taxon>
        <taxon>Metazoa</taxon>
        <taxon>Spiralia</taxon>
        <taxon>Lophotrochozoa</taxon>
        <taxon>Platyhelminthes</taxon>
        <taxon>Monogenea</taxon>
        <taxon>Polyopisthocotylea</taxon>
        <taxon>Polystomatidea</taxon>
        <taxon>Polystomatidae</taxon>
        <taxon>Protopolystoma</taxon>
    </lineage>
</organism>
<dbReference type="Proteomes" id="UP000784294">
    <property type="component" value="Unassembled WGS sequence"/>
</dbReference>
<evidence type="ECO:0000256" key="1">
    <source>
        <dbReference type="SAM" id="MobiDB-lite"/>
    </source>
</evidence>
<keyword evidence="3" id="KW-1185">Reference proteome</keyword>
<gene>
    <name evidence="2" type="ORF">PXEA_LOCUS6535</name>
</gene>
<sequence length="218" mass="24138">MAANCGPPNWMDHRLVFYVVTEANRTPLEEDSEGQTNAIFKKNELQEENGIIFYSGTDDKSGNTTVPASEVTDGVVATRIPRGHDIVSKLVEDPTGSRAAQSKDENASWQQPQTGPSNPCRTVATSLCSPVDLGPCWYVFGDKNNSVDYMYMTTLSFRDSRRGMEPDKPKFQPIVPKSPPEHQTLNLKIADWNSDADSDSSVSFLFIIYHGIVIFNGD</sequence>
<dbReference type="AlphaFoldDB" id="A0A448WJ94"/>
<protein>
    <submittedName>
        <fullName evidence="2">Uncharacterized protein</fullName>
    </submittedName>
</protein>
<reference evidence="2" key="1">
    <citation type="submission" date="2018-11" db="EMBL/GenBank/DDBJ databases">
        <authorList>
            <consortium name="Pathogen Informatics"/>
        </authorList>
    </citation>
    <scope>NUCLEOTIDE SEQUENCE</scope>
</reference>
<evidence type="ECO:0000313" key="2">
    <source>
        <dbReference type="EMBL" id="VEL13095.1"/>
    </source>
</evidence>
<feature type="compositionally biased region" description="Polar residues" evidence="1">
    <location>
        <begin position="107"/>
        <end position="119"/>
    </location>
</feature>
<proteinExistence type="predicted"/>